<evidence type="ECO:0000313" key="1">
    <source>
        <dbReference type="Proteomes" id="UP000095287"/>
    </source>
</evidence>
<reference evidence="2" key="1">
    <citation type="submission" date="2016-11" db="UniProtKB">
        <authorList>
            <consortium name="WormBaseParasite"/>
        </authorList>
    </citation>
    <scope>IDENTIFICATION</scope>
</reference>
<proteinExistence type="predicted"/>
<name>A0A1I7YLA5_9BILA</name>
<dbReference type="Proteomes" id="UP000095287">
    <property type="component" value="Unplaced"/>
</dbReference>
<accession>A0A1I7YLA5</accession>
<evidence type="ECO:0000313" key="2">
    <source>
        <dbReference type="WBParaSite" id="L893_g17491.t1"/>
    </source>
</evidence>
<protein>
    <submittedName>
        <fullName evidence="2">Uncharacterized protein</fullName>
    </submittedName>
</protein>
<organism evidence="1 2">
    <name type="scientific">Steinernema glaseri</name>
    <dbReference type="NCBI Taxonomy" id="37863"/>
    <lineage>
        <taxon>Eukaryota</taxon>
        <taxon>Metazoa</taxon>
        <taxon>Ecdysozoa</taxon>
        <taxon>Nematoda</taxon>
        <taxon>Chromadorea</taxon>
        <taxon>Rhabditida</taxon>
        <taxon>Tylenchina</taxon>
        <taxon>Panagrolaimomorpha</taxon>
        <taxon>Strongyloidoidea</taxon>
        <taxon>Steinernematidae</taxon>
        <taxon>Steinernema</taxon>
    </lineage>
</organism>
<dbReference type="AlphaFoldDB" id="A0A1I7YLA5"/>
<dbReference type="WBParaSite" id="L893_g17491.t1">
    <property type="protein sequence ID" value="L893_g17491.t1"/>
    <property type="gene ID" value="L893_g17491"/>
</dbReference>
<sequence>MVLLPASPVFSTYPEATILEGSDEQADMSCLASFFIIKTIPKTRPRQRCPRMTPRSNYALPLFIDTPKVGS</sequence>
<keyword evidence="1" id="KW-1185">Reference proteome</keyword>